<evidence type="ECO:0000256" key="2">
    <source>
        <dbReference type="SAM" id="Phobius"/>
    </source>
</evidence>
<dbReference type="GO" id="GO:0016491">
    <property type="term" value="F:oxidoreductase activity"/>
    <property type="evidence" value="ECO:0007669"/>
    <property type="project" value="TreeGrafter"/>
</dbReference>
<dbReference type="InterPro" id="IPR012132">
    <property type="entry name" value="GMC_OxRdtase"/>
</dbReference>
<dbReference type="AlphaFoldDB" id="A0A0M3JED1"/>
<evidence type="ECO:0000313" key="3">
    <source>
        <dbReference type="EMBL" id="VDK26032.1"/>
    </source>
</evidence>
<organism evidence="5">
    <name type="scientific">Anisakis simplex</name>
    <name type="common">Herring worm</name>
    <dbReference type="NCBI Taxonomy" id="6269"/>
    <lineage>
        <taxon>Eukaryota</taxon>
        <taxon>Metazoa</taxon>
        <taxon>Ecdysozoa</taxon>
        <taxon>Nematoda</taxon>
        <taxon>Chromadorea</taxon>
        <taxon>Rhabditida</taxon>
        <taxon>Spirurina</taxon>
        <taxon>Ascaridomorpha</taxon>
        <taxon>Ascaridoidea</taxon>
        <taxon>Anisakidae</taxon>
        <taxon>Anisakis</taxon>
        <taxon>Anisakis simplex complex</taxon>
    </lineage>
</organism>
<dbReference type="GO" id="GO:0050660">
    <property type="term" value="F:flavin adenine dinucleotide binding"/>
    <property type="evidence" value="ECO:0007669"/>
    <property type="project" value="InterPro"/>
</dbReference>
<name>A0A0M3JED1_ANISI</name>
<evidence type="ECO:0000313" key="5">
    <source>
        <dbReference type="WBParaSite" id="ASIM_0000597501-mRNA-1"/>
    </source>
</evidence>
<dbReference type="InterPro" id="IPR036188">
    <property type="entry name" value="FAD/NAD-bd_sf"/>
</dbReference>
<proteinExistence type="inferred from homology"/>
<keyword evidence="4" id="KW-1185">Reference proteome</keyword>
<accession>A0A0M3JED1</accession>
<reference evidence="3 4" key="2">
    <citation type="submission" date="2018-11" db="EMBL/GenBank/DDBJ databases">
        <authorList>
            <consortium name="Pathogen Informatics"/>
        </authorList>
    </citation>
    <scope>NUCLEOTIDE SEQUENCE [LARGE SCALE GENOMIC DNA]</scope>
</reference>
<evidence type="ECO:0000256" key="1">
    <source>
        <dbReference type="ARBA" id="ARBA00010790"/>
    </source>
</evidence>
<comment type="similarity">
    <text evidence="1">Belongs to the GMC oxidoreductase family.</text>
</comment>
<reference evidence="5" key="1">
    <citation type="submission" date="2017-02" db="UniProtKB">
        <authorList>
            <consortium name="WormBaseParasite"/>
        </authorList>
    </citation>
    <scope>IDENTIFICATION</scope>
</reference>
<dbReference type="WBParaSite" id="ASIM_0000597501-mRNA-1">
    <property type="protein sequence ID" value="ASIM_0000597501-mRNA-1"/>
    <property type="gene ID" value="ASIM_0000597501"/>
</dbReference>
<feature type="transmembrane region" description="Helical" evidence="2">
    <location>
        <begin position="99"/>
        <end position="119"/>
    </location>
</feature>
<keyword evidence="2" id="KW-1133">Transmembrane helix</keyword>
<evidence type="ECO:0000313" key="4">
    <source>
        <dbReference type="Proteomes" id="UP000267096"/>
    </source>
</evidence>
<dbReference type="OrthoDB" id="269227at2759"/>
<gene>
    <name evidence="3" type="ORF">ASIM_LOCUS5759</name>
</gene>
<protein>
    <submittedName>
        <fullName evidence="5">GMC_OxRdtase_N domain-containing protein</fullName>
    </submittedName>
</protein>
<dbReference type="EMBL" id="UYRR01011635">
    <property type="protein sequence ID" value="VDK26032.1"/>
    <property type="molecule type" value="Genomic_DNA"/>
</dbReference>
<dbReference type="PANTHER" id="PTHR11552:SF147">
    <property type="entry name" value="CHOLINE DEHYDROGENASE, MITOCHONDRIAL"/>
    <property type="match status" value="1"/>
</dbReference>
<dbReference type="SUPFAM" id="SSF51905">
    <property type="entry name" value="FAD/NAD(P)-binding domain"/>
    <property type="match status" value="1"/>
</dbReference>
<dbReference type="PANTHER" id="PTHR11552">
    <property type="entry name" value="GLUCOSE-METHANOL-CHOLINE GMC OXIDOREDUCTASE"/>
    <property type="match status" value="1"/>
</dbReference>
<dbReference type="Pfam" id="PF05834">
    <property type="entry name" value="Lycopene_cycl"/>
    <property type="match status" value="1"/>
</dbReference>
<keyword evidence="2" id="KW-0472">Membrane</keyword>
<dbReference type="Proteomes" id="UP000267096">
    <property type="component" value="Unassembled WGS sequence"/>
</dbReference>
<keyword evidence="2" id="KW-0812">Transmembrane</keyword>
<dbReference type="Gene3D" id="3.50.50.60">
    <property type="entry name" value="FAD/NAD(P)-binding domain"/>
    <property type="match status" value="1"/>
</dbReference>
<sequence>MRRLFKTGDITRKCIHSSSILSNVNQNNSIEIKKFNGQKPTHIIVGAGSAGCVLAHRLSENPANKVVLLEAGPQDHTWNWKIHMPAALMYNLCNENYNWFVYFYYCFVIIIVILLLLLLSDSIFDSPVL</sequence>